<feature type="transmembrane region" description="Helical" evidence="2">
    <location>
        <begin position="274"/>
        <end position="298"/>
    </location>
</feature>
<keyword evidence="2" id="KW-1133">Transmembrane helix</keyword>
<protein>
    <submittedName>
        <fullName evidence="3">5,10-methylene-tetrahydrofolate dehydrogenase</fullName>
    </submittedName>
</protein>
<feature type="region of interest" description="Disordered" evidence="1">
    <location>
        <begin position="357"/>
        <end position="388"/>
    </location>
</feature>
<feature type="transmembrane region" description="Helical" evidence="2">
    <location>
        <begin position="232"/>
        <end position="253"/>
    </location>
</feature>
<evidence type="ECO:0000256" key="1">
    <source>
        <dbReference type="SAM" id="MobiDB-lite"/>
    </source>
</evidence>
<dbReference type="Proteomes" id="UP001596504">
    <property type="component" value="Unassembled WGS sequence"/>
</dbReference>
<feature type="transmembrane region" description="Helical" evidence="2">
    <location>
        <begin position="195"/>
        <end position="220"/>
    </location>
</feature>
<reference evidence="4" key="1">
    <citation type="journal article" date="2019" name="Int. J. Syst. Evol. Microbiol.">
        <title>The Global Catalogue of Microorganisms (GCM) 10K type strain sequencing project: providing services to taxonomists for standard genome sequencing and annotation.</title>
        <authorList>
            <consortium name="The Broad Institute Genomics Platform"/>
            <consortium name="The Broad Institute Genome Sequencing Center for Infectious Disease"/>
            <person name="Wu L."/>
            <person name="Ma J."/>
        </authorList>
    </citation>
    <scope>NUCLEOTIDE SEQUENCE [LARGE SCALE GENOMIC DNA]</scope>
    <source>
        <strain evidence="4">WLHS5</strain>
    </source>
</reference>
<evidence type="ECO:0000313" key="3">
    <source>
        <dbReference type="EMBL" id="MFC7345062.1"/>
    </source>
</evidence>
<name>A0ABW2LV85_9PSEU</name>
<accession>A0ABW2LV85</accession>
<dbReference type="EMBL" id="JBHTCJ010000027">
    <property type="protein sequence ID" value="MFC7345062.1"/>
    <property type="molecule type" value="Genomic_DNA"/>
</dbReference>
<feature type="compositionally biased region" description="Acidic residues" evidence="1">
    <location>
        <begin position="378"/>
        <end position="388"/>
    </location>
</feature>
<feature type="compositionally biased region" description="Basic and acidic residues" evidence="1">
    <location>
        <begin position="13"/>
        <end position="22"/>
    </location>
</feature>
<keyword evidence="2" id="KW-0472">Membrane</keyword>
<evidence type="ECO:0000313" key="4">
    <source>
        <dbReference type="Proteomes" id="UP001596504"/>
    </source>
</evidence>
<gene>
    <name evidence="3" type="ORF">ACFQRI_26925</name>
</gene>
<proteinExistence type="predicted"/>
<keyword evidence="2" id="KW-0812">Transmembrane</keyword>
<feature type="region of interest" description="Disordered" evidence="1">
    <location>
        <begin position="1"/>
        <end position="38"/>
    </location>
</feature>
<keyword evidence="4" id="KW-1185">Reference proteome</keyword>
<dbReference type="RefSeq" id="WP_380673445.1">
    <property type="nucleotide sequence ID" value="NZ_JBHTCJ010000027.1"/>
</dbReference>
<feature type="transmembrane region" description="Helical" evidence="2">
    <location>
        <begin position="318"/>
        <end position="337"/>
    </location>
</feature>
<organism evidence="3 4">
    <name type="scientific">Saccharopolyspora griseoalba</name>
    <dbReference type="NCBI Taxonomy" id="1431848"/>
    <lineage>
        <taxon>Bacteria</taxon>
        <taxon>Bacillati</taxon>
        <taxon>Actinomycetota</taxon>
        <taxon>Actinomycetes</taxon>
        <taxon>Pseudonocardiales</taxon>
        <taxon>Pseudonocardiaceae</taxon>
        <taxon>Saccharopolyspora</taxon>
    </lineage>
</organism>
<comment type="caution">
    <text evidence="3">The sequence shown here is derived from an EMBL/GenBank/DDBJ whole genome shotgun (WGS) entry which is preliminary data.</text>
</comment>
<feature type="compositionally biased region" description="Polar residues" evidence="1">
    <location>
        <begin position="1"/>
        <end position="10"/>
    </location>
</feature>
<sequence length="388" mass="42851">MANQARLTRMSTRHGDEERGPDHVLGLVTDPDMPTQVGNRTAQEVVEWLEEETGAEWAIDVVSDPVTAGHSDSDEMLRAVSQHRERNGWRFAICLTDLPLLLHHGVLLADASTERGVALVSLPALGAFRPYRRTYRALLRLLADLLDSADGSRVSRPFRRSQHDGSVDVRYTTSRWRGWLMLTSGMVRANRPWQLMWGLSSALAAALAAAGFGIFTSTVWQIGDVLGPLRAIGTMVFSLGLMTGWLIAAHGLWERVGRRAIRDRRLALLYNASTVTTLSVGVVLLYLVVYAVSLVASATLLDASILGQTLGHETSWTTYLRLSWMVSSMAILAGALGSSLETDAAVRQAAYGYREEQRRAQYAEDEEHEQDTRSAEEREAEDASDSEE</sequence>
<evidence type="ECO:0000256" key="2">
    <source>
        <dbReference type="SAM" id="Phobius"/>
    </source>
</evidence>